<dbReference type="EMBL" id="CP071090">
    <property type="protein sequence ID" value="QSQ21356.1"/>
    <property type="molecule type" value="Genomic_DNA"/>
</dbReference>
<sequence length="197" mass="21637">MSPLSLRHIRRTPPLLSARCLGWLALGLGLVGCRGEPDRPLRPFDDDAGEPDRPLESDAGEVDRSLRQLEVGAGRKFTPIKEGGTLELYFGGQGSQHVFVSLRVWELTNVNAEVKLSLERVSDGARLSVPYSVNLRFDRGTQEGEPAKLEGLLLVINELSGTLGREVRLNASFESDDGEHGTDSRTGTLDWAQNQYP</sequence>
<protein>
    <recommendedName>
        <fullName evidence="4">Lipoprotein</fullName>
    </recommendedName>
</protein>
<dbReference type="RefSeq" id="WP_206722934.1">
    <property type="nucleotide sequence ID" value="NZ_CP071090.1"/>
</dbReference>
<evidence type="ECO:0008006" key="4">
    <source>
        <dbReference type="Google" id="ProtNLM"/>
    </source>
</evidence>
<evidence type="ECO:0000256" key="1">
    <source>
        <dbReference type="SAM" id="MobiDB-lite"/>
    </source>
</evidence>
<accession>A0ABX7NR59</accession>
<feature type="region of interest" description="Disordered" evidence="1">
    <location>
        <begin position="174"/>
        <end position="197"/>
    </location>
</feature>
<dbReference type="Proteomes" id="UP000662747">
    <property type="component" value="Chromosome"/>
</dbReference>
<evidence type="ECO:0000313" key="3">
    <source>
        <dbReference type="Proteomes" id="UP000662747"/>
    </source>
</evidence>
<name>A0ABX7NR59_9BACT</name>
<proteinExistence type="predicted"/>
<reference evidence="2 3" key="1">
    <citation type="submission" date="2021-02" db="EMBL/GenBank/DDBJ databases">
        <title>De Novo genome assembly of isolated myxobacteria.</title>
        <authorList>
            <person name="Stevens D.C."/>
        </authorList>
    </citation>
    <scope>NUCLEOTIDE SEQUENCE [LARGE SCALE GENOMIC DNA]</scope>
    <source>
        <strain evidence="3">SCPEA02</strain>
    </source>
</reference>
<feature type="region of interest" description="Disordered" evidence="1">
    <location>
        <begin position="41"/>
        <end position="61"/>
    </location>
</feature>
<feature type="compositionally biased region" description="Polar residues" evidence="1">
    <location>
        <begin position="184"/>
        <end position="197"/>
    </location>
</feature>
<keyword evidence="3" id="KW-1185">Reference proteome</keyword>
<gene>
    <name evidence="2" type="ORF">JY651_40245</name>
</gene>
<evidence type="ECO:0000313" key="2">
    <source>
        <dbReference type="EMBL" id="QSQ21356.1"/>
    </source>
</evidence>
<organism evidence="2 3">
    <name type="scientific">Pyxidicoccus parkwayensis</name>
    <dbReference type="NCBI Taxonomy" id="2813578"/>
    <lineage>
        <taxon>Bacteria</taxon>
        <taxon>Pseudomonadati</taxon>
        <taxon>Myxococcota</taxon>
        <taxon>Myxococcia</taxon>
        <taxon>Myxococcales</taxon>
        <taxon>Cystobacterineae</taxon>
        <taxon>Myxococcaceae</taxon>
        <taxon>Pyxidicoccus</taxon>
    </lineage>
</organism>
<dbReference type="PROSITE" id="PS51257">
    <property type="entry name" value="PROKAR_LIPOPROTEIN"/>
    <property type="match status" value="1"/>
</dbReference>